<feature type="compositionally biased region" description="Acidic residues" evidence="1">
    <location>
        <begin position="206"/>
        <end position="221"/>
    </location>
</feature>
<feature type="compositionally biased region" description="Basic and acidic residues" evidence="1">
    <location>
        <begin position="139"/>
        <end position="158"/>
    </location>
</feature>
<evidence type="ECO:0000256" key="2">
    <source>
        <dbReference type="SAM" id="Phobius"/>
    </source>
</evidence>
<dbReference type="STRING" id="29540.C481_10395"/>
<feature type="transmembrane region" description="Helical" evidence="2">
    <location>
        <begin position="237"/>
        <end position="260"/>
    </location>
</feature>
<feature type="transmembrane region" description="Helical" evidence="2">
    <location>
        <begin position="289"/>
        <end position="313"/>
    </location>
</feature>
<protein>
    <submittedName>
        <fullName evidence="4">Membrane-flanked domain-containing protein</fullName>
    </submittedName>
</protein>
<keyword evidence="2" id="KW-0812">Transmembrane</keyword>
<keyword evidence="5" id="KW-1185">Reference proteome</keyword>
<evidence type="ECO:0000313" key="5">
    <source>
        <dbReference type="Proteomes" id="UP000011554"/>
    </source>
</evidence>
<keyword evidence="2" id="KW-1133">Transmembrane helix</keyword>
<evidence type="ECO:0000313" key="4">
    <source>
        <dbReference type="EMBL" id="ELZ01269.1"/>
    </source>
</evidence>
<accession>M0AV55</accession>
<gene>
    <name evidence="4" type="ORF">C481_10395</name>
</gene>
<feature type="region of interest" description="Disordered" evidence="1">
    <location>
        <begin position="139"/>
        <end position="223"/>
    </location>
</feature>
<dbReference type="EMBL" id="AOIO01000026">
    <property type="protein sequence ID" value="ELZ01269.1"/>
    <property type="molecule type" value="Genomic_DNA"/>
</dbReference>
<evidence type="ECO:0000259" key="3">
    <source>
        <dbReference type="Pfam" id="PF03703"/>
    </source>
</evidence>
<feature type="transmembrane region" description="Helical" evidence="2">
    <location>
        <begin position="12"/>
        <end position="35"/>
    </location>
</feature>
<evidence type="ECO:0000256" key="1">
    <source>
        <dbReference type="SAM" id="MobiDB-lite"/>
    </source>
</evidence>
<organism evidence="4 5">
    <name type="scientific">Natrialba asiatica (strain ATCC 700177 / DSM 12278 / JCM 9576 / FERM P-10747 / NBRC 102637 / 172P1)</name>
    <dbReference type="NCBI Taxonomy" id="29540"/>
    <lineage>
        <taxon>Archaea</taxon>
        <taxon>Methanobacteriati</taxon>
        <taxon>Methanobacteriota</taxon>
        <taxon>Stenosarchaea group</taxon>
        <taxon>Halobacteria</taxon>
        <taxon>Halobacteriales</taxon>
        <taxon>Natrialbaceae</taxon>
        <taxon>Natrialba</taxon>
    </lineage>
</organism>
<feature type="domain" description="YdbS-like PH" evidence="3">
    <location>
        <begin position="326"/>
        <end position="394"/>
    </location>
</feature>
<dbReference type="PANTHER" id="PTHR34473">
    <property type="entry name" value="UPF0699 TRANSMEMBRANE PROTEIN YDBS"/>
    <property type="match status" value="1"/>
</dbReference>
<dbReference type="InterPro" id="IPR005182">
    <property type="entry name" value="YdbS-like_PH"/>
</dbReference>
<dbReference type="PATRIC" id="fig|29540.5.peg.2113"/>
<dbReference type="PIRSF" id="PIRSF026631">
    <property type="entry name" value="UCP026631"/>
    <property type="match status" value="1"/>
</dbReference>
<feature type="compositionally biased region" description="Low complexity" evidence="1">
    <location>
        <begin position="190"/>
        <end position="200"/>
    </location>
</feature>
<dbReference type="Proteomes" id="UP000011554">
    <property type="component" value="Unassembled WGS sequence"/>
</dbReference>
<reference evidence="4 5" key="1">
    <citation type="journal article" date="2014" name="PLoS Genet.">
        <title>Phylogenetically driven sequencing of extremely halophilic archaea reveals strategies for static and dynamic osmo-response.</title>
        <authorList>
            <person name="Becker E.A."/>
            <person name="Seitzer P.M."/>
            <person name="Tritt A."/>
            <person name="Larsen D."/>
            <person name="Krusor M."/>
            <person name="Yao A.I."/>
            <person name="Wu D."/>
            <person name="Madern D."/>
            <person name="Eisen J.A."/>
            <person name="Darling A.E."/>
            <person name="Facciotti M.T."/>
        </authorList>
    </citation>
    <scope>NUCLEOTIDE SEQUENCE [LARGE SCALE GENOMIC DNA]</scope>
    <source>
        <strain evidence="4 5">DSM 12278</strain>
    </source>
</reference>
<sequence>MNRLHPLSAVTYALQHGFVWLWIPVTLLLVLAGVFDPIRAGWIPFVAPIGFLAGVAYGVVYYYRFGYAVTSDTVDVSSGVVARRSREIPYRRIQNVDIKQGVIQRVLGLAVVSIETAGGGDSEATLNFVGEAEATRLQREIRRRTADSRERRRSRDEQTTESEATTDASELADTGPSGESPSSPVRTPDPESSSPSAGPEPGEPGEPGEPDEPSDTGTDEFSEQRRHPLFALQSRELLLYSFTSVRAAAVAGVMFVFFLATDSIFDYLLTVAEPVGGPADLGSGTVGSYGVLTLVSLLNAIGVTYLLSVAYTFGTYYDFQLGRVGEDFVYERGLLQRYSGSIPSEKVQSVTITDNPLQRLIGYAGLWVETAGYGPDSNGGSQSAVPLARRERVHTFTENLTGVETPTFQRPPPLARRRYLARYSLLAGLIVLVAFGITQVTIFDRWYLAAVVFLAVPPAAHLRYVHLGYYVGDDHIVIRRGFWKRQTTVIPYYRIQTVSTRRSVFQRRLGLASLVIDTASSRTMTRSAPRIYDIELADARETHQTSRKRLQTALRERAAADDPGVSVDFT</sequence>
<proteinExistence type="predicted"/>
<feature type="domain" description="YdbS-like PH" evidence="3">
    <location>
        <begin position="62"/>
        <end position="141"/>
    </location>
</feature>
<dbReference type="Pfam" id="PF03703">
    <property type="entry name" value="bPH_2"/>
    <property type="match status" value="3"/>
</dbReference>
<dbReference type="AlphaFoldDB" id="M0AV55"/>
<feature type="transmembrane region" description="Helical" evidence="2">
    <location>
        <begin position="446"/>
        <end position="465"/>
    </location>
</feature>
<dbReference type="PANTHER" id="PTHR34473:SF3">
    <property type="entry name" value="TRANSMEMBRANE PROTEIN-RELATED"/>
    <property type="match status" value="1"/>
</dbReference>
<name>M0AV55_NATA1</name>
<feature type="transmembrane region" description="Helical" evidence="2">
    <location>
        <begin position="41"/>
        <end position="63"/>
    </location>
</feature>
<dbReference type="eggNOG" id="arCOG04619">
    <property type="taxonomic scope" value="Archaea"/>
</dbReference>
<dbReference type="InterPro" id="IPR014529">
    <property type="entry name" value="UCP026631"/>
</dbReference>
<comment type="caution">
    <text evidence="4">The sequence shown here is derived from an EMBL/GenBank/DDBJ whole genome shotgun (WGS) entry which is preliminary data.</text>
</comment>
<feature type="transmembrane region" description="Helical" evidence="2">
    <location>
        <begin position="420"/>
        <end position="440"/>
    </location>
</feature>
<keyword evidence="2" id="KW-0472">Membrane</keyword>
<feature type="domain" description="YdbS-like PH" evidence="3">
    <location>
        <begin position="466"/>
        <end position="542"/>
    </location>
</feature>